<reference evidence="3 4" key="1">
    <citation type="submission" date="2018-03" db="EMBL/GenBank/DDBJ databases">
        <title>Genomic Encyclopedia of Archaeal and Bacterial Type Strains, Phase II (KMG-II): from individual species to whole genera.</title>
        <authorList>
            <person name="Goeker M."/>
        </authorList>
    </citation>
    <scope>NUCLEOTIDE SEQUENCE [LARGE SCALE GENOMIC DNA]</scope>
    <source>
        <strain evidence="3 4">ATCC BAA-1496</strain>
    </source>
</reference>
<evidence type="ECO:0000259" key="2">
    <source>
        <dbReference type="Pfam" id="PF01370"/>
    </source>
</evidence>
<feature type="region of interest" description="Disordered" evidence="1">
    <location>
        <begin position="214"/>
        <end position="245"/>
    </location>
</feature>
<comment type="caution">
    <text evidence="3">The sequence shown here is derived from an EMBL/GenBank/DDBJ whole genome shotgun (WGS) entry which is preliminary data.</text>
</comment>
<sequence>MKIAVAGSTGLIGSQVVAIAEQQDHEVVGLARETGFDLLAPEGLTKALEDVEAVIDVTQGPAIDESQATSFFRSVATNLGDAATGAGVRRTVVLSIVGVDKSPDYGYYVAKVAHEEATRSAAPGAVVLRATQFHEFAGQMLEWNREQDVTRIIDVPIQPVASREVAALLVELATSEDARDTDLAGPQQENLVDLVRRLVERRGEQITVQAVDAPPSMAGGSMLPGPDAEIRGPRWEDWVATGEAR</sequence>
<dbReference type="InterPro" id="IPR001509">
    <property type="entry name" value="Epimerase_deHydtase"/>
</dbReference>
<dbReference type="OrthoDB" id="9771302at2"/>
<feature type="domain" description="NAD-dependent epimerase/dehydratase" evidence="2">
    <location>
        <begin position="3"/>
        <end position="95"/>
    </location>
</feature>
<dbReference type="SUPFAM" id="SSF51735">
    <property type="entry name" value="NAD(P)-binding Rossmann-fold domains"/>
    <property type="match status" value="1"/>
</dbReference>
<protein>
    <submittedName>
        <fullName evidence="3">Uncharacterized protein YbjT (DUF2867 family)</fullName>
    </submittedName>
</protein>
<feature type="compositionally biased region" description="Basic and acidic residues" evidence="1">
    <location>
        <begin position="228"/>
        <end position="237"/>
    </location>
</feature>
<dbReference type="InterPro" id="IPR036291">
    <property type="entry name" value="NAD(P)-bd_dom_sf"/>
</dbReference>
<evidence type="ECO:0000256" key="1">
    <source>
        <dbReference type="SAM" id="MobiDB-lite"/>
    </source>
</evidence>
<dbReference type="Proteomes" id="UP000237822">
    <property type="component" value="Unassembled WGS sequence"/>
</dbReference>
<organism evidence="3 4">
    <name type="scientific">Knoellia remsis</name>
    <dbReference type="NCBI Taxonomy" id="407159"/>
    <lineage>
        <taxon>Bacteria</taxon>
        <taxon>Bacillati</taxon>
        <taxon>Actinomycetota</taxon>
        <taxon>Actinomycetes</taxon>
        <taxon>Micrococcales</taxon>
        <taxon>Intrasporangiaceae</taxon>
        <taxon>Knoellia</taxon>
    </lineage>
</organism>
<dbReference type="AlphaFoldDB" id="A0A2T0TUV2"/>
<dbReference type="PANTHER" id="PTHR12126:SF11">
    <property type="entry name" value="NADH DEHYDROGENASE [UBIQUINONE] 1 ALPHA SUBCOMPLEX SUBUNIT 9, MITOCHONDRIAL"/>
    <property type="match status" value="1"/>
</dbReference>
<dbReference type="GO" id="GO:0044877">
    <property type="term" value="F:protein-containing complex binding"/>
    <property type="evidence" value="ECO:0007669"/>
    <property type="project" value="TreeGrafter"/>
</dbReference>
<keyword evidence="4" id="KW-1185">Reference proteome</keyword>
<evidence type="ECO:0000313" key="3">
    <source>
        <dbReference type="EMBL" id="PRY49441.1"/>
    </source>
</evidence>
<dbReference type="RefSeq" id="WP_106299015.1">
    <property type="nucleotide sequence ID" value="NZ_PVTI01000044.1"/>
</dbReference>
<dbReference type="Pfam" id="PF01370">
    <property type="entry name" value="Epimerase"/>
    <property type="match status" value="1"/>
</dbReference>
<dbReference type="InterPro" id="IPR051207">
    <property type="entry name" value="ComplexI_NDUFA9_subunit"/>
</dbReference>
<name>A0A2T0TUV2_9MICO</name>
<dbReference type="PANTHER" id="PTHR12126">
    <property type="entry name" value="NADH-UBIQUINONE OXIDOREDUCTASE 39 KDA SUBUNIT-RELATED"/>
    <property type="match status" value="1"/>
</dbReference>
<dbReference type="Gene3D" id="3.40.50.720">
    <property type="entry name" value="NAD(P)-binding Rossmann-like Domain"/>
    <property type="match status" value="1"/>
</dbReference>
<evidence type="ECO:0000313" key="4">
    <source>
        <dbReference type="Proteomes" id="UP000237822"/>
    </source>
</evidence>
<proteinExistence type="predicted"/>
<accession>A0A2T0TUV2</accession>
<dbReference type="EMBL" id="PVTI01000044">
    <property type="protein sequence ID" value="PRY49441.1"/>
    <property type="molecule type" value="Genomic_DNA"/>
</dbReference>
<gene>
    <name evidence="3" type="ORF">BCF74_1447</name>
</gene>